<dbReference type="Proteomes" id="UP001213979">
    <property type="component" value="Unassembled WGS sequence"/>
</dbReference>
<dbReference type="EMBL" id="JAQOTG010000006">
    <property type="protein sequence ID" value="MDE8563917.1"/>
    <property type="molecule type" value="Genomic_DNA"/>
</dbReference>
<proteinExistence type="predicted"/>
<evidence type="ECO:0000313" key="4">
    <source>
        <dbReference type="Proteomes" id="UP001339962"/>
    </source>
</evidence>
<dbReference type="InterPro" id="IPR012674">
    <property type="entry name" value="Calycin"/>
</dbReference>
<organism evidence="2 4">
    <name type="scientific">Anoxybacteroides rupiense</name>
    <dbReference type="NCBI Taxonomy" id="311460"/>
    <lineage>
        <taxon>Bacteria</taxon>
        <taxon>Bacillati</taxon>
        <taxon>Bacillota</taxon>
        <taxon>Bacilli</taxon>
        <taxon>Bacillales</taxon>
        <taxon>Anoxybacillaceae</taxon>
        <taxon>Anoxybacteroides</taxon>
    </lineage>
</organism>
<reference evidence="2 4" key="2">
    <citation type="submission" date="2023-03" db="EMBL/GenBank/DDBJ databases">
        <title>Bacillus Genome Sequencing.</title>
        <authorList>
            <person name="Dunlap C."/>
        </authorList>
    </citation>
    <scope>NUCLEOTIDE SEQUENCE [LARGE SCALE GENOMIC DNA]</scope>
    <source>
        <strain evidence="2 4">NRS-38</strain>
    </source>
</reference>
<reference evidence="1 3" key="1">
    <citation type="submission" date="2023-01" db="EMBL/GenBank/DDBJ databases">
        <title>Genome-based reclassification of Anoxybacillus geothermalis as a later heterotypic synonym of Anoxybacillus rupiensis.</title>
        <authorList>
            <person name="Inan Bektas K."/>
            <person name="Canakci S."/>
            <person name="Belduz A.A."/>
            <person name="Guler H.H."/>
        </authorList>
    </citation>
    <scope>NUCLEOTIDE SEQUENCE [LARGE SCALE GENOMIC DNA]</scope>
    <source>
        <strain evidence="1 3">DSM 17127</strain>
    </source>
</reference>
<dbReference type="SUPFAM" id="SSF50814">
    <property type="entry name" value="Lipocalins"/>
    <property type="match status" value="1"/>
</dbReference>
<protein>
    <submittedName>
        <fullName evidence="2">DUF1934 domain-containing protein</fullName>
    </submittedName>
</protein>
<evidence type="ECO:0000313" key="2">
    <source>
        <dbReference type="EMBL" id="MED5052312.1"/>
    </source>
</evidence>
<dbReference type="AlphaFoldDB" id="A0ABD5IVG3"/>
<name>A0ABD5IVG3_9BACL</name>
<dbReference type="Pfam" id="PF09148">
    <property type="entry name" value="DUF1934"/>
    <property type="match status" value="1"/>
</dbReference>
<sequence>MEKANGTPIRLKHVTDIRDGSRKETIVLEAHGLYYIKENASYLTFEESQDIGNVKTVVKITKDEVVVIRSGAVQMRHVFRKKQETSGNYRTPFGVWTMKTKTDHIEYWYEEKTKKGKLFLSYTLEMQHERVGRHAVTITFREEL</sequence>
<gene>
    <name evidence="2" type="ORF">P9850_10645</name>
    <name evidence="1" type="ORF">PNH38_08465</name>
</gene>
<keyword evidence="3" id="KW-1185">Reference proteome</keyword>
<accession>A0ABD5IVG3</accession>
<dbReference type="EMBL" id="JARTLI010000019">
    <property type="protein sequence ID" value="MED5052312.1"/>
    <property type="molecule type" value="Genomic_DNA"/>
</dbReference>
<dbReference type="InterPro" id="IPR015231">
    <property type="entry name" value="DUF1934"/>
</dbReference>
<dbReference type="RefSeq" id="WP_066150680.1">
    <property type="nucleotide sequence ID" value="NZ_JACIDF010000007.1"/>
</dbReference>
<comment type="caution">
    <text evidence="2">The sequence shown here is derived from an EMBL/GenBank/DDBJ whole genome shotgun (WGS) entry which is preliminary data.</text>
</comment>
<evidence type="ECO:0000313" key="3">
    <source>
        <dbReference type="Proteomes" id="UP001213979"/>
    </source>
</evidence>
<dbReference type="Proteomes" id="UP001339962">
    <property type="component" value="Unassembled WGS sequence"/>
</dbReference>
<dbReference type="Gene3D" id="2.40.128.20">
    <property type="match status" value="1"/>
</dbReference>
<evidence type="ECO:0000313" key="1">
    <source>
        <dbReference type="EMBL" id="MDE8563917.1"/>
    </source>
</evidence>